<dbReference type="SUPFAM" id="SSF55073">
    <property type="entry name" value="Nucleotide cyclase"/>
    <property type="match status" value="1"/>
</dbReference>
<dbReference type="AlphaFoldDB" id="A0A6L8MRS0"/>
<reference evidence="4 5" key="1">
    <citation type="submission" date="2019-12" db="EMBL/GenBank/DDBJ databases">
        <title>Novel species isolated from a subtropical stream in China.</title>
        <authorList>
            <person name="Lu H."/>
        </authorList>
    </citation>
    <scope>NUCLEOTIDE SEQUENCE [LARGE SCALE GENOMIC DNA]</scope>
    <source>
        <strain evidence="4 5">FT50W</strain>
    </source>
</reference>
<sequence>MSDVYSRAISTGVFYNPSAERRAEFQACCGQMFSQLALCEHVDATMTALATREADLLILDLNGFEHLNNLTGLGPLIRGRAGARVLLLCAYEHSAWLPELMAYGPFDYRLCPMLDHELQHAVRQALAESDDPGAVAQRHLLDKEKELRDLLAVQRSLQRALAGIDVVSVMASKICLALCNFPGVRHTALLHMKARGDLQLVAQEARNHLDLARLLRRGDRLLQSPLRDFFPPLMAASRGEMVLLDAPEKAGDPELAMALHDRNVRMVLALPLRAEAGGPEMGAVCLMFDRHIAFSREQFACFASMAQFISYALCMSELRHQNDALCGQLAQISTVDAATGAANRRAGEDALDNEIRRARRYGLPLAVLSLGVGSFDSTNDLYGSAVGEGALRKIVEMVAGSLRTSDTLARMRGDEFLIVATHTTCNEALRLAEKLRAAISDADLPLAGHGHGATVSVSLGVAQVGPEEVGASVLTRLDTALHRAKRAGRNCIELAQL</sequence>
<protein>
    <recommendedName>
        <fullName evidence="1">diguanylate cyclase</fullName>
        <ecNumber evidence="1">2.7.7.65</ecNumber>
    </recommendedName>
</protein>
<dbReference type="PANTHER" id="PTHR45138:SF9">
    <property type="entry name" value="DIGUANYLATE CYCLASE DGCM-RELATED"/>
    <property type="match status" value="1"/>
</dbReference>
<evidence type="ECO:0000259" key="3">
    <source>
        <dbReference type="PROSITE" id="PS50887"/>
    </source>
</evidence>
<name>A0A6L8MRS0_9BURK</name>
<dbReference type="GO" id="GO:0052621">
    <property type="term" value="F:diguanylate cyclase activity"/>
    <property type="evidence" value="ECO:0007669"/>
    <property type="project" value="UniProtKB-EC"/>
</dbReference>
<dbReference type="PANTHER" id="PTHR45138">
    <property type="entry name" value="REGULATORY COMPONENTS OF SENSORY TRANSDUCTION SYSTEM"/>
    <property type="match status" value="1"/>
</dbReference>
<comment type="caution">
    <text evidence="4">The sequence shown here is derived from an EMBL/GenBank/DDBJ whole genome shotgun (WGS) entry which is preliminary data.</text>
</comment>
<comment type="catalytic activity">
    <reaction evidence="2">
        <text>2 GTP = 3',3'-c-di-GMP + 2 diphosphate</text>
        <dbReference type="Rhea" id="RHEA:24898"/>
        <dbReference type="ChEBI" id="CHEBI:33019"/>
        <dbReference type="ChEBI" id="CHEBI:37565"/>
        <dbReference type="ChEBI" id="CHEBI:58805"/>
        <dbReference type="EC" id="2.7.7.65"/>
    </reaction>
</comment>
<gene>
    <name evidence="4" type="ORF">GTP44_22800</name>
</gene>
<dbReference type="Gene3D" id="3.30.70.270">
    <property type="match status" value="1"/>
</dbReference>
<dbReference type="Pfam" id="PF00990">
    <property type="entry name" value="GGDEF"/>
    <property type="match status" value="1"/>
</dbReference>
<evidence type="ECO:0000256" key="2">
    <source>
        <dbReference type="ARBA" id="ARBA00034247"/>
    </source>
</evidence>
<dbReference type="InterPro" id="IPR029016">
    <property type="entry name" value="GAF-like_dom_sf"/>
</dbReference>
<dbReference type="SUPFAM" id="SSF55781">
    <property type="entry name" value="GAF domain-like"/>
    <property type="match status" value="1"/>
</dbReference>
<dbReference type="InterPro" id="IPR000160">
    <property type="entry name" value="GGDEF_dom"/>
</dbReference>
<proteinExistence type="predicted"/>
<dbReference type="SMART" id="SM00267">
    <property type="entry name" value="GGDEF"/>
    <property type="match status" value="1"/>
</dbReference>
<evidence type="ECO:0000313" key="5">
    <source>
        <dbReference type="Proteomes" id="UP000474565"/>
    </source>
</evidence>
<dbReference type="RefSeq" id="WP_161021218.1">
    <property type="nucleotide sequence ID" value="NZ_WWCP01000039.1"/>
</dbReference>
<dbReference type="InterPro" id="IPR050469">
    <property type="entry name" value="Diguanylate_Cyclase"/>
</dbReference>
<dbReference type="NCBIfam" id="TIGR00254">
    <property type="entry name" value="GGDEF"/>
    <property type="match status" value="1"/>
</dbReference>
<organism evidence="4 5">
    <name type="scientific">Duganella lactea</name>
    <dbReference type="NCBI Taxonomy" id="2692173"/>
    <lineage>
        <taxon>Bacteria</taxon>
        <taxon>Pseudomonadati</taxon>
        <taxon>Pseudomonadota</taxon>
        <taxon>Betaproteobacteria</taxon>
        <taxon>Burkholderiales</taxon>
        <taxon>Oxalobacteraceae</taxon>
        <taxon>Telluria group</taxon>
        <taxon>Duganella</taxon>
    </lineage>
</organism>
<dbReference type="PROSITE" id="PS50887">
    <property type="entry name" value="GGDEF"/>
    <property type="match status" value="1"/>
</dbReference>
<dbReference type="Gene3D" id="3.30.450.40">
    <property type="match status" value="1"/>
</dbReference>
<dbReference type="EC" id="2.7.7.65" evidence="1"/>
<evidence type="ECO:0000313" key="4">
    <source>
        <dbReference type="EMBL" id="MYM84763.1"/>
    </source>
</evidence>
<accession>A0A6L8MRS0</accession>
<dbReference type="Proteomes" id="UP000474565">
    <property type="component" value="Unassembled WGS sequence"/>
</dbReference>
<feature type="domain" description="GGDEF" evidence="3">
    <location>
        <begin position="363"/>
        <end position="497"/>
    </location>
</feature>
<dbReference type="EMBL" id="WWCP01000039">
    <property type="protein sequence ID" value="MYM84763.1"/>
    <property type="molecule type" value="Genomic_DNA"/>
</dbReference>
<dbReference type="InterPro" id="IPR029787">
    <property type="entry name" value="Nucleotide_cyclase"/>
</dbReference>
<dbReference type="CDD" id="cd01949">
    <property type="entry name" value="GGDEF"/>
    <property type="match status" value="1"/>
</dbReference>
<evidence type="ECO:0000256" key="1">
    <source>
        <dbReference type="ARBA" id="ARBA00012528"/>
    </source>
</evidence>
<dbReference type="InterPro" id="IPR043128">
    <property type="entry name" value="Rev_trsase/Diguanyl_cyclase"/>
</dbReference>